<evidence type="ECO:0000313" key="2">
    <source>
        <dbReference type="EMBL" id="UWZ80319.1"/>
    </source>
</evidence>
<keyword evidence="1" id="KW-0732">Signal</keyword>
<evidence type="ECO:0000256" key="1">
    <source>
        <dbReference type="SAM" id="SignalP"/>
    </source>
</evidence>
<reference evidence="2" key="1">
    <citation type="journal article" date="2022" name="Environ. Microbiol.">
        <title>Geoalkalibacter halelectricus SAP #1 sp. nov. possessing extracellular electron transfer and mineral#reducing capabilities from a haloalkaline environment.</title>
        <authorList>
            <person name="Yadav S."/>
            <person name="Singh R."/>
            <person name="Sundharam S.S."/>
            <person name="Chaudhary S."/>
            <person name="Krishnamurthi S."/>
            <person name="Patil S.A."/>
        </authorList>
    </citation>
    <scope>NUCLEOTIDE SEQUENCE</scope>
    <source>
        <strain evidence="2">SAP-1</strain>
    </source>
</reference>
<keyword evidence="3" id="KW-1185">Reference proteome</keyword>
<feature type="signal peptide" evidence="1">
    <location>
        <begin position="1"/>
        <end position="26"/>
    </location>
</feature>
<evidence type="ECO:0000313" key="3">
    <source>
        <dbReference type="Proteomes" id="UP001060414"/>
    </source>
</evidence>
<dbReference type="RefSeq" id="WP_260748676.1">
    <property type="nucleotide sequence ID" value="NZ_CP092109.1"/>
</dbReference>
<name>A0ABY5ZN82_9BACT</name>
<dbReference type="Proteomes" id="UP001060414">
    <property type="component" value="Chromosome"/>
</dbReference>
<dbReference type="EMBL" id="CP092109">
    <property type="protein sequence ID" value="UWZ80319.1"/>
    <property type="molecule type" value="Genomic_DNA"/>
</dbReference>
<organism evidence="2 3">
    <name type="scientific">Geoalkalibacter halelectricus</name>
    <dbReference type="NCBI Taxonomy" id="2847045"/>
    <lineage>
        <taxon>Bacteria</taxon>
        <taxon>Pseudomonadati</taxon>
        <taxon>Thermodesulfobacteriota</taxon>
        <taxon>Desulfuromonadia</taxon>
        <taxon>Desulfuromonadales</taxon>
        <taxon>Geoalkalibacteraceae</taxon>
        <taxon>Geoalkalibacter</taxon>
    </lineage>
</organism>
<accession>A0ABY5ZN82</accession>
<protein>
    <submittedName>
        <fullName evidence="2">Ig-like domain-containing protein</fullName>
    </submittedName>
</protein>
<feature type="chain" id="PRO_5045346806" evidence="1">
    <location>
        <begin position="27"/>
        <end position="784"/>
    </location>
</feature>
<proteinExistence type="predicted"/>
<gene>
    <name evidence="2" type="ORF">L9S41_02690</name>
</gene>
<sequence>MLKRLRFLFLVAVLGLAWAAATPVGAAVAPGPTVEPHGYPQFYTDATSLSLELCLENTTMCFFDPVIPGNEFSEANGFGPEAFWFLAEAEAATPPVPGRLDRPGRAILVLGLEAAFGADEAVQDGNQIAFGRIRVRIDVDQPGTYRVIHPYNDEDTALVFENVAAGRRTIDFTQDIGGVNPGNPGAAFSGAGASPITHFLTWPDYDDPDVHPQLRIPIMDDEGVEIGHEQYIGHPGTDHVVVGSPTENNFFRVERLVNETWELYTETDLFAVHGRVWSGNPGIEKTVYENVPEQRLLAVGPVNRDVGFNPVTPAAIAGFFPGYPLGYPLWYQEDDGTEDGLKLTLCPPGHDMCVSFPIIPTDPGSLALGIGDEAFWWTADAEINADVAADVTGTVPPGFDAELGLALEAAFGGDEAIEDGNQVGFGRVRIRIDVPNGYGGDYTIIHPYGVVTFENVPPGGRAINYTQDIGGVNPFDPDAAFDGALYSAIGPRFLTWTTFDLDAMIESTEEELHELVRIETFLDAEGDEVERRVYYVGDPAVAHEVTGGSFIEEFDEEVNYFRVIGPNDLDVRTDLFSVSGKVFFEDTFQVIVPDTIPVANPDFATTIGTVPVTINVLANDTLGGELIVPSLVTVELVSSPAVNQGDAVVNLDNTITFTAAQGFIGDATFSYRVVIDGTDPVIESDPALVTVTVLPEEDMAVTRARLDTRRMRWDLRGTGNATAEGVAFEVRQNAPDGTLIATGSVNNGRWTIRDTTDTAPPAGNVVIYLVTDRKDHGPFAVQVR</sequence>
<dbReference type="Pfam" id="PF17963">
    <property type="entry name" value="Big_9"/>
    <property type="match status" value="1"/>
</dbReference>